<evidence type="ECO:0000313" key="2">
    <source>
        <dbReference type="EMBL" id="EJT98752.1"/>
    </source>
</evidence>
<accession>M5G4T5</accession>
<dbReference type="RefSeq" id="XP_040625650.1">
    <property type="nucleotide sequence ID" value="XM_040770598.1"/>
</dbReference>
<organism evidence="2 3">
    <name type="scientific">Dacryopinax primogenitus (strain DJM 731)</name>
    <name type="common">Brown rot fungus</name>
    <dbReference type="NCBI Taxonomy" id="1858805"/>
    <lineage>
        <taxon>Eukaryota</taxon>
        <taxon>Fungi</taxon>
        <taxon>Dikarya</taxon>
        <taxon>Basidiomycota</taxon>
        <taxon>Agaricomycotina</taxon>
        <taxon>Dacrymycetes</taxon>
        <taxon>Dacrymycetales</taxon>
        <taxon>Dacrymycetaceae</taxon>
        <taxon>Dacryopinax</taxon>
    </lineage>
</organism>
<dbReference type="AlphaFoldDB" id="M5G4T5"/>
<gene>
    <name evidence="2" type="ORF">DACRYDRAFT_118539</name>
</gene>
<dbReference type="Proteomes" id="UP000030653">
    <property type="component" value="Unassembled WGS sequence"/>
</dbReference>
<dbReference type="HOGENOM" id="CLU_735699_0_0_1"/>
<evidence type="ECO:0000313" key="3">
    <source>
        <dbReference type="Proteomes" id="UP000030653"/>
    </source>
</evidence>
<feature type="compositionally biased region" description="Low complexity" evidence="1">
    <location>
        <begin position="122"/>
        <end position="135"/>
    </location>
</feature>
<protein>
    <recommendedName>
        <fullName evidence="4">G-patch domain-containing protein</fullName>
    </recommendedName>
</protein>
<proteinExistence type="predicted"/>
<feature type="compositionally biased region" description="Basic and acidic residues" evidence="1">
    <location>
        <begin position="352"/>
        <end position="364"/>
    </location>
</feature>
<evidence type="ECO:0000256" key="1">
    <source>
        <dbReference type="SAM" id="MobiDB-lite"/>
    </source>
</evidence>
<sequence>MPIDSHHHLRRLGWHGPGTALQPGGLQKPLTTLQKKGMKGVGGDRDDAFPFWDHVFTVAAKSIVIKVPKGDSDSDSDSDSGSDSGSGSPPQAESTDTDPPTPANLIIRTSTGIISHRRPHLGTPASGSGVSGSSTPTVVIGGDLETGVGIRGKASLLALAKQEAARKMLYARFFRGPVVSFGDEQDETAKVGKTVQAVQQVVVVAESEVVLQEKVEKVEVGVTVERKKKRKREPEAGAPEPEKKRKKGTKKDESAPLSTSESAAFVPAPAREHTTGAALDEPPTQKKKSKTSREKSEEKDRAERKREKKRRKVAKEARRAARAAAANVTTSAEVDGVTAAAQDVSQLLTDKSTQKEGKRRDKAEKKKRRKEGKTVV</sequence>
<dbReference type="GeneID" id="63685660"/>
<feature type="region of interest" description="Disordered" evidence="1">
    <location>
        <begin position="345"/>
        <end position="376"/>
    </location>
</feature>
<dbReference type="EMBL" id="JH795872">
    <property type="protein sequence ID" value="EJT98752.1"/>
    <property type="molecule type" value="Genomic_DNA"/>
</dbReference>
<dbReference type="STRING" id="1858805.M5G4T5"/>
<keyword evidence="3" id="KW-1185">Reference proteome</keyword>
<evidence type="ECO:0008006" key="4">
    <source>
        <dbReference type="Google" id="ProtNLM"/>
    </source>
</evidence>
<reference evidence="2 3" key="1">
    <citation type="journal article" date="2012" name="Science">
        <title>The Paleozoic origin of enzymatic lignin decomposition reconstructed from 31 fungal genomes.</title>
        <authorList>
            <person name="Floudas D."/>
            <person name="Binder M."/>
            <person name="Riley R."/>
            <person name="Barry K."/>
            <person name="Blanchette R.A."/>
            <person name="Henrissat B."/>
            <person name="Martinez A.T."/>
            <person name="Otillar R."/>
            <person name="Spatafora J.W."/>
            <person name="Yadav J.S."/>
            <person name="Aerts A."/>
            <person name="Benoit I."/>
            <person name="Boyd A."/>
            <person name="Carlson A."/>
            <person name="Copeland A."/>
            <person name="Coutinho P.M."/>
            <person name="de Vries R.P."/>
            <person name="Ferreira P."/>
            <person name="Findley K."/>
            <person name="Foster B."/>
            <person name="Gaskell J."/>
            <person name="Glotzer D."/>
            <person name="Gorecki P."/>
            <person name="Heitman J."/>
            <person name="Hesse C."/>
            <person name="Hori C."/>
            <person name="Igarashi K."/>
            <person name="Jurgens J.A."/>
            <person name="Kallen N."/>
            <person name="Kersten P."/>
            <person name="Kohler A."/>
            <person name="Kuees U."/>
            <person name="Kumar T.K.A."/>
            <person name="Kuo A."/>
            <person name="LaButti K."/>
            <person name="Larrondo L.F."/>
            <person name="Lindquist E."/>
            <person name="Ling A."/>
            <person name="Lombard V."/>
            <person name="Lucas S."/>
            <person name="Lundell T."/>
            <person name="Martin R."/>
            <person name="McLaughlin D.J."/>
            <person name="Morgenstern I."/>
            <person name="Morin E."/>
            <person name="Murat C."/>
            <person name="Nagy L.G."/>
            <person name="Nolan M."/>
            <person name="Ohm R.A."/>
            <person name="Patyshakuliyeva A."/>
            <person name="Rokas A."/>
            <person name="Ruiz-Duenas F.J."/>
            <person name="Sabat G."/>
            <person name="Salamov A."/>
            <person name="Samejima M."/>
            <person name="Schmutz J."/>
            <person name="Slot J.C."/>
            <person name="St John F."/>
            <person name="Stenlid J."/>
            <person name="Sun H."/>
            <person name="Sun S."/>
            <person name="Syed K."/>
            <person name="Tsang A."/>
            <person name="Wiebenga A."/>
            <person name="Young D."/>
            <person name="Pisabarro A."/>
            <person name="Eastwood D.C."/>
            <person name="Martin F."/>
            <person name="Cullen D."/>
            <person name="Grigoriev I.V."/>
            <person name="Hibbett D.S."/>
        </authorList>
    </citation>
    <scope>NUCLEOTIDE SEQUENCE [LARGE SCALE GENOMIC DNA]</scope>
    <source>
        <strain evidence="2 3">DJM-731 SS1</strain>
    </source>
</reference>
<feature type="region of interest" description="Disordered" evidence="1">
    <location>
        <begin position="225"/>
        <end position="331"/>
    </location>
</feature>
<feature type="compositionally biased region" description="Basic residues" evidence="1">
    <location>
        <begin position="365"/>
        <end position="376"/>
    </location>
</feature>
<name>M5G4T5_DACPD</name>
<feature type="compositionally biased region" description="Basic and acidic residues" evidence="1">
    <location>
        <begin position="291"/>
        <end position="305"/>
    </location>
</feature>
<feature type="region of interest" description="Disordered" evidence="1">
    <location>
        <begin position="68"/>
        <end position="135"/>
    </location>
</feature>
<dbReference type="OrthoDB" id="3366546at2759"/>
<feature type="compositionally biased region" description="Basic and acidic residues" evidence="1">
    <location>
        <begin position="232"/>
        <end position="243"/>
    </location>
</feature>
<dbReference type="OMA" id="VSQGWEG"/>
<feature type="compositionally biased region" description="Polar residues" evidence="1">
    <location>
        <begin position="89"/>
        <end position="98"/>
    </location>
</feature>
<feature type="region of interest" description="Disordered" evidence="1">
    <location>
        <begin position="1"/>
        <end position="27"/>
    </location>
</feature>